<gene>
    <name evidence="1" type="ORF">L6452_40869</name>
</gene>
<evidence type="ECO:0000313" key="2">
    <source>
        <dbReference type="Proteomes" id="UP001055879"/>
    </source>
</evidence>
<reference evidence="1 2" key="2">
    <citation type="journal article" date="2022" name="Mol. Ecol. Resour.">
        <title>The genomes of chicory, endive, great burdock and yacon provide insights into Asteraceae paleo-polyploidization history and plant inulin production.</title>
        <authorList>
            <person name="Fan W."/>
            <person name="Wang S."/>
            <person name="Wang H."/>
            <person name="Wang A."/>
            <person name="Jiang F."/>
            <person name="Liu H."/>
            <person name="Zhao H."/>
            <person name="Xu D."/>
            <person name="Zhang Y."/>
        </authorList>
    </citation>
    <scope>NUCLEOTIDE SEQUENCE [LARGE SCALE GENOMIC DNA]</scope>
    <source>
        <strain evidence="2">cv. Niubang</strain>
    </source>
</reference>
<evidence type="ECO:0000313" key="1">
    <source>
        <dbReference type="EMBL" id="KAI3669595.1"/>
    </source>
</evidence>
<dbReference type="Proteomes" id="UP001055879">
    <property type="component" value="Linkage Group LG16"/>
</dbReference>
<accession>A0ACB8XNK4</accession>
<sequence length="86" mass="9796">MTEAERMSSGFKFIALVFVIVEVLDITAIVNYNIIASQRSTLLTLDHRTLVSFFSYRRTCCSFFSIVRCSPYEPAARSISRPIPLQ</sequence>
<dbReference type="EMBL" id="CM042062">
    <property type="protein sequence ID" value="KAI3669595.1"/>
    <property type="molecule type" value="Genomic_DNA"/>
</dbReference>
<organism evidence="1 2">
    <name type="scientific">Arctium lappa</name>
    <name type="common">Greater burdock</name>
    <name type="synonym">Lappa major</name>
    <dbReference type="NCBI Taxonomy" id="4217"/>
    <lineage>
        <taxon>Eukaryota</taxon>
        <taxon>Viridiplantae</taxon>
        <taxon>Streptophyta</taxon>
        <taxon>Embryophyta</taxon>
        <taxon>Tracheophyta</taxon>
        <taxon>Spermatophyta</taxon>
        <taxon>Magnoliopsida</taxon>
        <taxon>eudicotyledons</taxon>
        <taxon>Gunneridae</taxon>
        <taxon>Pentapetalae</taxon>
        <taxon>asterids</taxon>
        <taxon>campanulids</taxon>
        <taxon>Asterales</taxon>
        <taxon>Asteraceae</taxon>
        <taxon>Carduoideae</taxon>
        <taxon>Cardueae</taxon>
        <taxon>Arctiinae</taxon>
        <taxon>Arctium</taxon>
    </lineage>
</organism>
<protein>
    <submittedName>
        <fullName evidence="1">Uncharacterized protein</fullName>
    </submittedName>
</protein>
<reference evidence="2" key="1">
    <citation type="journal article" date="2022" name="Mol. Ecol. Resour.">
        <title>The genomes of chicory, endive, great burdock and yacon provide insights into Asteraceae palaeo-polyploidization history and plant inulin production.</title>
        <authorList>
            <person name="Fan W."/>
            <person name="Wang S."/>
            <person name="Wang H."/>
            <person name="Wang A."/>
            <person name="Jiang F."/>
            <person name="Liu H."/>
            <person name="Zhao H."/>
            <person name="Xu D."/>
            <person name="Zhang Y."/>
        </authorList>
    </citation>
    <scope>NUCLEOTIDE SEQUENCE [LARGE SCALE GENOMIC DNA]</scope>
    <source>
        <strain evidence="2">cv. Niubang</strain>
    </source>
</reference>
<proteinExistence type="predicted"/>
<name>A0ACB8XNK4_ARCLA</name>
<comment type="caution">
    <text evidence="1">The sequence shown here is derived from an EMBL/GenBank/DDBJ whole genome shotgun (WGS) entry which is preliminary data.</text>
</comment>
<keyword evidence="2" id="KW-1185">Reference proteome</keyword>